<evidence type="ECO:0000313" key="1">
    <source>
        <dbReference type="EMBL" id="MPD02507.1"/>
    </source>
</evidence>
<proteinExistence type="predicted"/>
<protein>
    <submittedName>
        <fullName evidence="1">Uncharacterized protein</fullName>
    </submittedName>
</protein>
<dbReference type="EMBL" id="VSRR010131732">
    <property type="protein sequence ID" value="MPD02507.1"/>
    <property type="molecule type" value="Genomic_DNA"/>
</dbReference>
<gene>
    <name evidence="1" type="ORF">E2C01_098095</name>
</gene>
<reference evidence="1 2" key="1">
    <citation type="submission" date="2019-05" db="EMBL/GenBank/DDBJ databases">
        <title>Another draft genome of Portunus trituberculatus and its Hox gene families provides insights of decapod evolution.</title>
        <authorList>
            <person name="Jeong J.-H."/>
            <person name="Song I."/>
            <person name="Kim S."/>
            <person name="Choi T."/>
            <person name="Kim D."/>
            <person name="Ryu S."/>
            <person name="Kim W."/>
        </authorList>
    </citation>
    <scope>NUCLEOTIDE SEQUENCE [LARGE SCALE GENOMIC DNA]</scope>
    <source>
        <tissue evidence="1">Muscle</tissue>
    </source>
</reference>
<sequence length="65" mass="6676">MERSGAGRRVLWRGGACGEAAAGAGFCSAVPGGLTSWPGSRYPLIFTSFITAPPLAALRQGVNPR</sequence>
<dbReference type="Proteomes" id="UP000324222">
    <property type="component" value="Unassembled WGS sequence"/>
</dbReference>
<dbReference type="AlphaFoldDB" id="A0A5B7K7H0"/>
<comment type="caution">
    <text evidence="1">The sequence shown here is derived from an EMBL/GenBank/DDBJ whole genome shotgun (WGS) entry which is preliminary data.</text>
</comment>
<organism evidence="1 2">
    <name type="scientific">Portunus trituberculatus</name>
    <name type="common">Swimming crab</name>
    <name type="synonym">Neptunus trituberculatus</name>
    <dbReference type="NCBI Taxonomy" id="210409"/>
    <lineage>
        <taxon>Eukaryota</taxon>
        <taxon>Metazoa</taxon>
        <taxon>Ecdysozoa</taxon>
        <taxon>Arthropoda</taxon>
        <taxon>Crustacea</taxon>
        <taxon>Multicrustacea</taxon>
        <taxon>Malacostraca</taxon>
        <taxon>Eumalacostraca</taxon>
        <taxon>Eucarida</taxon>
        <taxon>Decapoda</taxon>
        <taxon>Pleocyemata</taxon>
        <taxon>Brachyura</taxon>
        <taxon>Eubrachyura</taxon>
        <taxon>Portunoidea</taxon>
        <taxon>Portunidae</taxon>
        <taxon>Portuninae</taxon>
        <taxon>Portunus</taxon>
    </lineage>
</organism>
<accession>A0A5B7K7H0</accession>
<name>A0A5B7K7H0_PORTR</name>
<keyword evidence="2" id="KW-1185">Reference proteome</keyword>
<evidence type="ECO:0000313" key="2">
    <source>
        <dbReference type="Proteomes" id="UP000324222"/>
    </source>
</evidence>